<dbReference type="AlphaFoldDB" id="A0A1A9VRN0"/>
<dbReference type="EnsemblMetazoa" id="GAUT045311-RA">
    <property type="protein sequence ID" value="GAUT045311-PA"/>
    <property type="gene ID" value="GAUT045311"/>
</dbReference>
<evidence type="ECO:0000313" key="1">
    <source>
        <dbReference type="EnsemblMetazoa" id="GAUT045311-PA"/>
    </source>
</evidence>
<protein>
    <submittedName>
        <fullName evidence="1">Uncharacterized protein</fullName>
    </submittedName>
</protein>
<keyword evidence="2" id="KW-1185">Reference proteome</keyword>
<name>A0A1A9VRN0_GLOAU</name>
<sequence>MRATIGQHWQLKQQWQQSSAATVLTILPPAIRFNKTNNVVVVFVLLSVCTSLLNNNGYDDDDDDDDGGGALCIFSACLLGCSQGCDSLQFKLNFHCECLLCSAVFPNSILKLYTAYFNPTLPSNSALD</sequence>
<proteinExistence type="predicted"/>
<evidence type="ECO:0000313" key="2">
    <source>
        <dbReference type="Proteomes" id="UP000078200"/>
    </source>
</evidence>
<dbReference type="Proteomes" id="UP000078200">
    <property type="component" value="Unassembled WGS sequence"/>
</dbReference>
<reference evidence="1" key="1">
    <citation type="submission" date="2020-05" db="UniProtKB">
        <authorList>
            <consortium name="EnsemblMetazoa"/>
        </authorList>
    </citation>
    <scope>IDENTIFICATION</scope>
    <source>
        <strain evidence="1">TTRI</strain>
    </source>
</reference>
<dbReference type="VEuPathDB" id="VectorBase:GAUT045311"/>
<accession>A0A1A9VRN0</accession>
<organism evidence="1 2">
    <name type="scientific">Glossina austeni</name>
    <name type="common">Savannah tsetse fly</name>
    <dbReference type="NCBI Taxonomy" id="7395"/>
    <lineage>
        <taxon>Eukaryota</taxon>
        <taxon>Metazoa</taxon>
        <taxon>Ecdysozoa</taxon>
        <taxon>Arthropoda</taxon>
        <taxon>Hexapoda</taxon>
        <taxon>Insecta</taxon>
        <taxon>Pterygota</taxon>
        <taxon>Neoptera</taxon>
        <taxon>Endopterygota</taxon>
        <taxon>Diptera</taxon>
        <taxon>Brachycera</taxon>
        <taxon>Muscomorpha</taxon>
        <taxon>Hippoboscoidea</taxon>
        <taxon>Glossinidae</taxon>
        <taxon>Glossina</taxon>
    </lineage>
</organism>